<evidence type="ECO:0000313" key="2">
    <source>
        <dbReference type="Proteomes" id="UP000224460"/>
    </source>
</evidence>
<sequence length="134" mass="14579">MKLIKKISVIALAGLLALPSLAASTTPAPSSAPTTQESIQSKPFVLDNFKVIATTLNRLGVSKEDLLTYIQEGKKLEDVLALRKISAKKFKKVVLNEYFKVVDEGVAMKQLSAEQAAQLKAAIQETVKGWLPKK</sequence>
<organism evidence="1 2">
    <name type="scientific">Sporanaerobium hydrogeniformans</name>
    <dbReference type="NCBI Taxonomy" id="3072179"/>
    <lineage>
        <taxon>Bacteria</taxon>
        <taxon>Bacillati</taxon>
        <taxon>Bacillota</taxon>
        <taxon>Clostridia</taxon>
        <taxon>Lachnospirales</taxon>
        <taxon>Lachnospiraceae</taxon>
        <taxon>Sporanaerobium</taxon>
    </lineage>
</organism>
<accession>A0AC61DF31</accession>
<name>A0AC61DF31_9FIRM</name>
<keyword evidence="2" id="KW-1185">Reference proteome</keyword>
<evidence type="ECO:0000313" key="1">
    <source>
        <dbReference type="EMBL" id="PHV71428.1"/>
    </source>
</evidence>
<dbReference type="EMBL" id="PEDL01000003">
    <property type="protein sequence ID" value="PHV71428.1"/>
    <property type="molecule type" value="Genomic_DNA"/>
</dbReference>
<dbReference type="Proteomes" id="UP000224460">
    <property type="component" value="Unassembled WGS sequence"/>
</dbReference>
<proteinExistence type="predicted"/>
<gene>
    <name evidence="1" type="ORF">CS063_05100</name>
</gene>
<reference evidence="1" key="1">
    <citation type="submission" date="2017-10" db="EMBL/GenBank/DDBJ databases">
        <title>Genome sequence of cellulolytic Lachnospiraceae bacterium XHS1971 isolated from hotspring sediment.</title>
        <authorList>
            <person name="Vasudevan G."/>
            <person name="Joshi A.J."/>
            <person name="Hivarkar S."/>
            <person name="Lanjekar V.B."/>
            <person name="Dhakephalkar P.K."/>
            <person name="Dagar S."/>
        </authorList>
    </citation>
    <scope>NUCLEOTIDE SEQUENCE</scope>
    <source>
        <strain evidence="1">XHS1971</strain>
    </source>
</reference>
<protein>
    <submittedName>
        <fullName evidence="1">Uncharacterized protein</fullName>
    </submittedName>
</protein>
<comment type="caution">
    <text evidence="1">The sequence shown here is derived from an EMBL/GenBank/DDBJ whole genome shotgun (WGS) entry which is preliminary data.</text>
</comment>